<dbReference type="Pfam" id="PF13649">
    <property type="entry name" value="Methyltransf_25"/>
    <property type="match status" value="1"/>
</dbReference>
<dbReference type="RefSeq" id="WP_244726510.1">
    <property type="nucleotide sequence ID" value="NZ_CP095045.1"/>
</dbReference>
<keyword evidence="3" id="KW-1185">Reference proteome</keyword>
<dbReference type="GO" id="GO:0008168">
    <property type="term" value="F:methyltransferase activity"/>
    <property type="evidence" value="ECO:0007669"/>
    <property type="project" value="UniProtKB-KW"/>
</dbReference>
<dbReference type="PANTHER" id="PTHR42912">
    <property type="entry name" value="METHYLTRANSFERASE"/>
    <property type="match status" value="1"/>
</dbReference>
<evidence type="ECO:0000313" key="3">
    <source>
        <dbReference type="Proteomes" id="UP000831786"/>
    </source>
</evidence>
<sequence>MAERNDRGSADLDAATARTAGAYGARADEYIAAVGRIGHVAEPDLALVREWALGIAGPLLDVGCGPGQWTRYLAELGADARGVDPSPEFLARARSDAPGVRFRLGAAERLGGRDASIGGVLAWYSLIHTPPEHIAAPLAEFARVLRRGGGLALGFFAGSELAPFDHAVATAYFWPPQLLTTELAAAGFTVARVETRHDPGARPHGAILAVRDG</sequence>
<proteinExistence type="predicted"/>
<dbReference type="Proteomes" id="UP000831786">
    <property type="component" value="Chromosome"/>
</dbReference>
<dbReference type="InterPro" id="IPR050508">
    <property type="entry name" value="Methyltransf_Superfamily"/>
</dbReference>
<dbReference type="Gene3D" id="3.40.50.150">
    <property type="entry name" value="Vaccinia Virus protein VP39"/>
    <property type="match status" value="1"/>
</dbReference>
<organism evidence="2 3">
    <name type="scientific">Leucobacter allii</name>
    <dbReference type="NCBI Taxonomy" id="2932247"/>
    <lineage>
        <taxon>Bacteria</taxon>
        <taxon>Bacillati</taxon>
        <taxon>Actinomycetota</taxon>
        <taxon>Actinomycetes</taxon>
        <taxon>Micrococcales</taxon>
        <taxon>Microbacteriaceae</taxon>
        <taxon>Leucobacter</taxon>
    </lineage>
</organism>
<keyword evidence="2" id="KW-0489">Methyltransferase</keyword>
<dbReference type="InterPro" id="IPR041698">
    <property type="entry name" value="Methyltransf_25"/>
</dbReference>
<name>A0ABY4FJT2_9MICO</name>
<gene>
    <name evidence="2" type="ORF">MUN78_11360</name>
</gene>
<dbReference type="GO" id="GO:0032259">
    <property type="term" value="P:methylation"/>
    <property type="evidence" value="ECO:0007669"/>
    <property type="project" value="UniProtKB-KW"/>
</dbReference>
<dbReference type="CDD" id="cd02440">
    <property type="entry name" value="AdoMet_MTases"/>
    <property type="match status" value="1"/>
</dbReference>
<protein>
    <submittedName>
        <fullName evidence="2">Class I SAM-dependent methyltransferase</fullName>
    </submittedName>
</protein>
<accession>A0ABY4FJT2</accession>
<keyword evidence="2" id="KW-0808">Transferase</keyword>
<dbReference type="EMBL" id="CP095045">
    <property type="protein sequence ID" value="UOQ56282.1"/>
    <property type="molecule type" value="Genomic_DNA"/>
</dbReference>
<dbReference type="PANTHER" id="PTHR42912:SF95">
    <property type="entry name" value="METHYLTRANSFERASE TYPE 11 DOMAIN-CONTAINING PROTEIN"/>
    <property type="match status" value="1"/>
</dbReference>
<reference evidence="2 3" key="1">
    <citation type="submission" date="2022-04" db="EMBL/GenBank/DDBJ databases">
        <title>Leucobacter sp. isolated from rhizosphere of garlic.</title>
        <authorList>
            <person name="Won M."/>
            <person name="Lee C.-M."/>
            <person name="Woen H.-Y."/>
            <person name="Kwon S.-W."/>
        </authorList>
    </citation>
    <scope>NUCLEOTIDE SEQUENCE [LARGE SCALE GENOMIC DNA]</scope>
    <source>
        <strain evidence="2 3">H21R-40</strain>
    </source>
</reference>
<evidence type="ECO:0000259" key="1">
    <source>
        <dbReference type="Pfam" id="PF13649"/>
    </source>
</evidence>
<evidence type="ECO:0000313" key="2">
    <source>
        <dbReference type="EMBL" id="UOQ56282.1"/>
    </source>
</evidence>
<dbReference type="SUPFAM" id="SSF53335">
    <property type="entry name" value="S-adenosyl-L-methionine-dependent methyltransferases"/>
    <property type="match status" value="1"/>
</dbReference>
<dbReference type="InterPro" id="IPR029063">
    <property type="entry name" value="SAM-dependent_MTases_sf"/>
</dbReference>
<feature type="domain" description="Methyltransferase" evidence="1">
    <location>
        <begin position="60"/>
        <end position="149"/>
    </location>
</feature>